<feature type="domain" description="Peptidase M4" evidence="9">
    <location>
        <begin position="107"/>
        <end position="188"/>
    </location>
</feature>
<evidence type="ECO:0000259" key="10">
    <source>
        <dbReference type="Pfam" id="PF02868"/>
    </source>
</evidence>
<feature type="region of interest" description="Disordered" evidence="8">
    <location>
        <begin position="52"/>
        <end position="74"/>
    </location>
</feature>
<evidence type="ECO:0000256" key="1">
    <source>
        <dbReference type="ARBA" id="ARBA00009388"/>
    </source>
</evidence>
<dbReference type="InterPro" id="IPR052759">
    <property type="entry name" value="Metalloprotease_M4"/>
</dbReference>
<dbReference type="InterPro" id="IPR027268">
    <property type="entry name" value="Peptidase_M4/M1_CTD_sf"/>
</dbReference>
<dbReference type="RefSeq" id="WP_134427052.1">
    <property type="nucleotide sequence ID" value="NZ_SOGQ01000009.1"/>
</dbReference>
<comment type="function">
    <text evidence="7">Extracellular zinc metalloprotease.</text>
</comment>
<dbReference type="InterPro" id="IPR023612">
    <property type="entry name" value="Peptidase_M4"/>
</dbReference>
<evidence type="ECO:0000313" key="11">
    <source>
        <dbReference type="EMBL" id="TFD05357.1"/>
    </source>
</evidence>
<accession>A0ABY2JHH3</accession>
<reference evidence="11 12" key="1">
    <citation type="submission" date="2019-03" db="EMBL/GenBank/DDBJ databases">
        <title>Genomics of glacier-inhabiting Cryobacterium strains.</title>
        <authorList>
            <person name="Liu Q."/>
            <person name="Xin Y.-H."/>
        </authorList>
    </citation>
    <scope>NUCLEOTIDE SEQUENCE [LARGE SCALE GENOMIC DNA]</scope>
    <source>
        <strain evidence="11 12">TMT1-23-1</strain>
    </source>
</reference>
<evidence type="ECO:0000256" key="2">
    <source>
        <dbReference type="ARBA" id="ARBA00022670"/>
    </source>
</evidence>
<evidence type="ECO:0000256" key="4">
    <source>
        <dbReference type="ARBA" id="ARBA00022801"/>
    </source>
</evidence>
<evidence type="ECO:0000256" key="8">
    <source>
        <dbReference type="SAM" id="MobiDB-lite"/>
    </source>
</evidence>
<dbReference type="Gene3D" id="3.10.170.10">
    <property type="match status" value="1"/>
</dbReference>
<evidence type="ECO:0000256" key="7">
    <source>
        <dbReference type="RuleBase" id="RU366073"/>
    </source>
</evidence>
<dbReference type="PANTHER" id="PTHR43579:SF1">
    <property type="entry name" value="NEUTRAL METALLOPROTEINASE"/>
    <property type="match status" value="1"/>
</dbReference>
<comment type="subcellular location">
    <subcellularLocation>
        <location evidence="7">Secreted</location>
    </subcellularLocation>
</comment>
<evidence type="ECO:0000256" key="3">
    <source>
        <dbReference type="ARBA" id="ARBA00022723"/>
    </source>
</evidence>
<gene>
    <name evidence="11" type="ORF">E3T28_01090</name>
</gene>
<evidence type="ECO:0000259" key="9">
    <source>
        <dbReference type="Pfam" id="PF01447"/>
    </source>
</evidence>
<keyword evidence="7" id="KW-0964">Secreted</keyword>
<evidence type="ECO:0000256" key="5">
    <source>
        <dbReference type="ARBA" id="ARBA00022833"/>
    </source>
</evidence>
<feature type="domain" description="Peptidase M4 C-terminal" evidence="10">
    <location>
        <begin position="191"/>
        <end position="359"/>
    </location>
</feature>
<dbReference type="PRINTS" id="PR00730">
    <property type="entry name" value="THERMOLYSIN"/>
</dbReference>
<evidence type="ECO:0000256" key="6">
    <source>
        <dbReference type="ARBA" id="ARBA00023049"/>
    </source>
</evidence>
<dbReference type="Pfam" id="PF01447">
    <property type="entry name" value="Peptidase_M4"/>
    <property type="match status" value="1"/>
</dbReference>
<comment type="similarity">
    <text evidence="1 7">Belongs to the peptidase M4 family.</text>
</comment>
<dbReference type="PANTHER" id="PTHR43579">
    <property type="match status" value="1"/>
</dbReference>
<keyword evidence="6 7" id="KW-0482">Metalloprotease</keyword>
<dbReference type="Proteomes" id="UP000297853">
    <property type="component" value="Unassembled WGS sequence"/>
</dbReference>
<protein>
    <recommendedName>
        <fullName evidence="7">Neutral metalloproteinase</fullName>
        <ecNumber evidence="7">3.4.24.-</ecNumber>
    </recommendedName>
</protein>
<comment type="caution">
    <text evidence="11">The sequence shown here is derived from an EMBL/GenBank/DDBJ whole genome shotgun (WGS) entry which is preliminary data.</text>
</comment>
<sequence>MTGSSDGFSRCTIVPPYLLVRLARVDDPRLAAAAEAARRSLMRDVPIRELRAAAHPSPPSAARPGVRGGAPPVRGRLDRAVSDAGGLERLPGRLVRREGQPEGADPAVNEAWAGLGDTHSLFWNAFERDSIDDRGLTLEATVHYGRNYDNAFWDGERMVFGDGDGQVFNRFTSSLTVIGHELTHGVTQFTANLAYEGQSGAINESLSDVFGSLVEQRSLGQSAAEAGWLIGEGLFTDQVQGVALRSLKAPGTAYNDDVLGKDPQPADMAGYIETEDDNGGVHLNSGIPNRAFYLVATALGGNAWETAGQIWFDTLTSGTLGRTVDFAGFARATSRAAVTRHGAGSREHEAVIAGWSAVGLGGGLGAGSRAWSDIAAGTGTASGHVAVDPVPRPE</sequence>
<keyword evidence="2 7" id="KW-0645">Protease</keyword>
<dbReference type="EC" id="3.4.24.-" evidence="7"/>
<dbReference type="SUPFAM" id="SSF55486">
    <property type="entry name" value="Metalloproteases ('zincins'), catalytic domain"/>
    <property type="match status" value="1"/>
</dbReference>
<dbReference type="Gene3D" id="1.10.390.10">
    <property type="entry name" value="Neutral Protease Domain 2"/>
    <property type="match status" value="1"/>
</dbReference>
<comment type="cofactor">
    <cofactor evidence="7">
        <name>Zn(2+)</name>
        <dbReference type="ChEBI" id="CHEBI:29105"/>
    </cofactor>
</comment>
<dbReference type="Pfam" id="PF02868">
    <property type="entry name" value="Peptidase_M4_C"/>
    <property type="match status" value="1"/>
</dbReference>
<evidence type="ECO:0000313" key="12">
    <source>
        <dbReference type="Proteomes" id="UP000297853"/>
    </source>
</evidence>
<keyword evidence="12" id="KW-1185">Reference proteome</keyword>
<proteinExistence type="inferred from homology"/>
<dbReference type="InterPro" id="IPR013856">
    <property type="entry name" value="Peptidase_M4_domain"/>
</dbReference>
<keyword evidence="5 7" id="KW-0862">Zinc</keyword>
<keyword evidence="3" id="KW-0479">Metal-binding</keyword>
<organism evidence="11 12">
    <name type="scientific">Cryobacterium sinapicolor</name>
    <dbReference type="NCBI Taxonomy" id="1259236"/>
    <lineage>
        <taxon>Bacteria</taxon>
        <taxon>Bacillati</taxon>
        <taxon>Actinomycetota</taxon>
        <taxon>Actinomycetes</taxon>
        <taxon>Micrococcales</taxon>
        <taxon>Microbacteriaceae</taxon>
        <taxon>Cryobacterium</taxon>
    </lineage>
</organism>
<dbReference type="InterPro" id="IPR001570">
    <property type="entry name" value="Peptidase_M4_C_domain"/>
</dbReference>
<keyword evidence="4 7" id="KW-0378">Hydrolase</keyword>
<name>A0ABY2JHH3_9MICO</name>
<dbReference type="EMBL" id="SOGQ01000009">
    <property type="protein sequence ID" value="TFD05357.1"/>
    <property type="molecule type" value="Genomic_DNA"/>
</dbReference>
<feature type="compositionally biased region" description="Low complexity" evidence="8">
    <location>
        <begin position="62"/>
        <end position="74"/>
    </location>
</feature>
<dbReference type="CDD" id="cd09597">
    <property type="entry name" value="M4_TLP"/>
    <property type="match status" value="1"/>
</dbReference>